<evidence type="ECO:0000313" key="2">
    <source>
        <dbReference type="EMBL" id="MWA01093.1"/>
    </source>
</evidence>
<keyword evidence="1" id="KW-0732">Signal</keyword>
<comment type="caution">
    <text evidence="2">The sequence shown here is derived from an EMBL/GenBank/DDBJ whole genome shotgun (WGS) entry which is preliminary data.</text>
</comment>
<name>A0A6I4M5K7_9ACTN</name>
<organism evidence="2 3">
    <name type="scientific">Actinomadura physcomitrii</name>
    <dbReference type="NCBI Taxonomy" id="2650748"/>
    <lineage>
        <taxon>Bacteria</taxon>
        <taxon>Bacillati</taxon>
        <taxon>Actinomycetota</taxon>
        <taxon>Actinomycetes</taxon>
        <taxon>Streptosporangiales</taxon>
        <taxon>Thermomonosporaceae</taxon>
        <taxon>Actinomadura</taxon>
    </lineage>
</organism>
<keyword evidence="3" id="KW-1185">Reference proteome</keyword>
<dbReference type="RefSeq" id="WP_151593619.1">
    <property type="nucleotide sequence ID" value="NZ_WBMS02000008.1"/>
</dbReference>
<feature type="chain" id="PRO_5039388958" evidence="1">
    <location>
        <begin position="20"/>
        <end position="142"/>
    </location>
</feature>
<reference evidence="2" key="1">
    <citation type="submission" date="2019-12" db="EMBL/GenBank/DDBJ databases">
        <title>Actinomadura physcomitrii sp. nov., a novel actinomycete isolated from moss [Physcomitrium sphaericum (Ludw) Fuernr].</title>
        <authorList>
            <person name="Zhuang X."/>
        </authorList>
    </citation>
    <scope>NUCLEOTIDE SEQUENCE [LARGE SCALE GENOMIC DNA]</scope>
    <source>
        <strain evidence="2">LD22</strain>
    </source>
</reference>
<protein>
    <submittedName>
        <fullName evidence="2">Acetyltransferase</fullName>
    </submittedName>
</protein>
<sequence>MRTISKAATLALGASAALAGSVALGAPAMAAYTPIGVCGGGDYHVIDHEDMGEGAITATTYLLWSNNAQSNCVVTMKVGSAVGDSVSVSARLQVQGQSAKVDGPKAYKYYAGPVKAGAAGKCVRFGGTYGELNFWSNYGHCG</sequence>
<dbReference type="AlphaFoldDB" id="A0A6I4M5K7"/>
<proteinExistence type="predicted"/>
<evidence type="ECO:0000313" key="3">
    <source>
        <dbReference type="Proteomes" id="UP000462055"/>
    </source>
</evidence>
<evidence type="ECO:0000256" key="1">
    <source>
        <dbReference type="SAM" id="SignalP"/>
    </source>
</evidence>
<feature type="signal peptide" evidence="1">
    <location>
        <begin position="1"/>
        <end position="19"/>
    </location>
</feature>
<dbReference type="Proteomes" id="UP000462055">
    <property type="component" value="Unassembled WGS sequence"/>
</dbReference>
<dbReference type="GO" id="GO:0016740">
    <property type="term" value="F:transferase activity"/>
    <property type="evidence" value="ECO:0007669"/>
    <property type="project" value="UniProtKB-KW"/>
</dbReference>
<accession>A0A6I4M5K7</accession>
<gene>
    <name evidence="2" type="ORF">F8568_012025</name>
</gene>
<dbReference type="EMBL" id="WBMS02000008">
    <property type="protein sequence ID" value="MWA01093.1"/>
    <property type="molecule type" value="Genomic_DNA"/>
</dbReference>